<dbReference type="AlphaFoldDB" id="A0A158M4C4"/>
<organism evidence="2 3">
    <name type="scientific">Bordetella holmesii CDC-H585-BH</name>
    <dbReference type="NCBI Taxonomy" id="1331206"/>
    <lineage>
        <taxon>Bacteria</taxon>
        <taxon>Pseudomonadati</taxon>
        <taxon>Pseudomonadota</taxon>
        <taxon>Betaproteobacteria</taxon>
        <taxon>Burkholderiales</taxon>
        <taxon>Alcaligenaceae</taxon>
        <taxon>Bordetella</taxon>
    </lineage>
</organism>
<protein>
    <submittedName>
        <fullName evidence="2">Transferase hexapeptide repeat protein</fullName>
    </submittedName>
</protein>
<evidence type="ECO:0000313" key="2">
    <source>
        <dbReference type="EMBL" id="KAK90334.1"/>
    </source>
</evidence>
<dbReference type="PATRIC" id="fig|1331206.3.peg.2196"/>
<dbReference type="InterPro" id="IPR011004">
    <property type="entry name" value="Trimer_LpxA-like_sf"/>
</dbReference>
<dbReference type="SUPFAM" id="SSF51161">
    <property type="entry name" value="Trimeric LpxA-like enzymes"/>
    <property type="match status" value="1"/>
</dbReference>
<gene>
    <name evidence="2" type="ORF">L497_3580</name>
</gene>
<dbReference type="Pfam" id="PF00132">
    <property type="entry name" value="Hexapep"/>
    <property type="match status" value="1"/>
</dbReference>
<dbReference type="PANTHER" id="PTHR43300">
    <property type="entry name" value="ACETYLTRANSFERASE"/>
    <property type="match status" value="1"/>
</dbReference>
<evidence type="ECO:0000256" key="1">
    <source>
        <dbReference type="ARBA" id="ARBA00007274"/>
    </source>
</evidence>
<proteinExistence type="inferred from homology"/>
<comment type="similarity">
    <text evidence="1">Belongs to the transferase hexapeptide repeat family.</text>
</comment>
<name>A0A158M4C4_9BORD</name>
<dbReference type="InterPro" id="IPR001451">
    <property type="entry name" value="Hexapep"/>
</dbReference>
<keyword evidence="2" id="KW-0808">Transferase</keyword>
<dbReference type="Gene3D" id="2.160.10.10">
    <property type="entry name" value="Hexapeptide repeat proteins"/>
    <property type="match status" value="1"/>
</dbReference>
<dbReference type="GO" id="GO:0016740">
    <property type="term" value="F:transferase activity"/>
    <property type="evidence" value="ECO:0007669"/>
    <property type="project" value="UniProtKB-KW"/>
</dbReference>
<dbReference type="STRING" id="35814.BBB42_02250"/>
<comment type="caution">
    <text evidence="2">The sequence shown here is derived from an EMBL/GenBank/DDBJ whole genome shotgun (WGS) entry which is preliminary data.</text>
</comment>
<dbReference type="InterPro" id="IPR050179">
    <property type="entry name" value="Trans_hexapeptide_repeat"/>
</dbReference>
<evidence type="ECO:0000313" key="3">
    <source>
        <dbReference type="Proteomes" id="UP000026682"/>
    </source>
</evidence>
<dbReference type="EMBL" id="JFZZ01000076">
    <property type="protein sequence ID" value="KAK90334.1"/>
    <property type="molecule type" value="Genomic_DNA"/>
</dbReference>
<dbReference type="Proteomes" id="UP000026682">
    <property type="component" value="Unassembled WGS sequence"/>
</dbReference>
<reference evidence="2 3" key="1">
    <citation type="submission" date="2014-03" db="EMBL/GenBank/DDBJ databases">
        <title>Genome sequence of Bordetella holmseii.</title>
        <authorList>
            <person name="Harvill E."/>
            <person name="Goodfield L.L."/>
            <person name="Ivanov Y."/>
            <person name="Meyer J.A."/>
            <person name="Newth C."/>
            <person name="Cassiday P."/>
            <person name="Tondella M.L."/>
            <person name="Liao P."/>
            <person name="Zimmerman J."/>
            <person name="Meert K."/>
            <person name="Wessel D."/>
            <person name="Berger J."/>
            <person name="Dean J.M."/>
            <person name="Holubkov R."/>
            <person name="Burr J."/>
            <person name="Liu T."/>
            <person name="Brinkac L.M."/>
            <person name="Sanka R."/>
            <person name="Kim M."/>
            <person name="Losada L."/>
        </authorList>
    </citation>
    <scope>NUCLEOTIDE SEQUENCE [LARGE SCALE GENOMIC DNA]</scope>
    <source>
        <strain evidence="2 3">CDC-H585-BH</strain>
    </source>
</reference>
<dbReference type="PANTHER" id="PTHR43300:SF7">
    <property type="entry name" value="UDP-N-ACETYLBACILLOSAMINE N-ACETYLTRANSFERASE"/>
    <property type="match status" value="1"/>
</dbReference>
<sequence length="217" mass="22840">MSGLIIMHIFLAQAYLPGMVRRFIAARHPEASVHEIECLPNLGPDPAAIATLECPEKDCLFFGDGVFSNSARTAIFTRLKALGLALGTAVFDEALVSPDARIGTGSILYPHCVVDAKAVIGFNTIIGPGTIIEDGVTIGNNCFIGAHCVVKRGSEIGSGSYLADGCVVGGVHGYRGESTSVKLGRGVVVYDTLAIRQDLEAGVVRDSLVADDIRVLR</sequence>
<accession>A0A158M4C4</accession>